<reference evidence="1 2" key="1">
    <citation type="submission" date="2011-06" db="EMBL/GenBank/DDBJ databases">
        <title>Genomic sequence of Methylobacter tundripaludum SV96.</title>
        <authorList>
            <consortium name="US DOE Joint Genome Institute"/>
            <person name="Lucas S."/>
            <person name="Han J."/>
            <person name="Lapidus A."/>
            <person name="Cheng J.-F."/>
            <person name="Goodwin L."/>
            <person name="Pitluck S."/>
            <person name="Held B."/>
            <person name="Detter J.C."/>
            <person name="Han C."/>
            <person name="Tapia R."/>
            <person name="Land M."/>
            <person name="Hauser L."/>
            <person name="Kyrpides N."/>
            <person name="Ivanova N."/>
            <person name="Ovchinnikova G."/>
            <person name="Pagani I."/>
            <person name="Klotz M.G."/>
            <person name="Dispirito A.A."/>
            <person name="Murrell J.C."/>
            <person name="Dunfield P."/>
            <person name="Kalyuzhnaya M.G."/>
            <person name="Svenning M."/>
            <person name="Trotsenko Y.A."/>
            <person name="Stein L.Y."/>
            <person name="Woyke T."/>
        </authorList>
    </citation>
    <scope>NUCLEOTIDE SEQUENCE [LARGE SCALE GENOMIC DNA]</scope>
    <source>
        <strain evidence="2">ATCC BAA-1195 / DSM 17260 / SV96</strain>
    </source>
</reference>
<evidence type="ECO:0000313" key="1">
    <source>
        <dbReference type="EMBL" id="EGW21765.1"/>
    </source>
</evidence>
<organism evidence="1 2">
    <name type="scientific">Methylobacter tundripaludum (strain ATCC BAA-1195 / DSM 17260 / SV96)</name>
    <dbReference type="NCBI Taxonomy" id="697282"/>
    <lineage>
        <taxon>Bacteria</taxon>
        <taxon>Pseudomonadati</taxon>
        <taxon>Pseudomonadota</taxon>
        <taxon>Gammaproteobacteria</taxon>
        <taxon>Methylococcales</taxon>
        <taxon>Methylococcaceae</taxon>
        <taxon>Methylobacter</taxon>
    </lineage>
</organism>
<proteinExistence type="predicted"/>
<accession>G3IVM8</accession>
<protein>
    <submittedName>
        <fullName evidence="1">Uncharacterized protein</fullName>
    </submittedName>
</protein>
<dbReference type="HOGENOM" id="CLU_1508940_0_0_6"/>
<keyword evidence="2" id="KW-1185">Reference proteome</keyword>
<name>G3IVM8_METTV</name>
<evidence type="ECO:0000313" key="2">
    <source>
        <dbReference type="Proteomes" id="UP000004664"/>
    </source>
</evidence>
<sequence length="178" mass="20202">MATALSANLCIVSWTYPFLKHYVLGDSCRAECGLRLAKARHRKAGLCLEYARVIASLLNWGVSSALQSCPCQPYSRSSTCFTLSRCMGSSLAFGIKIQNPNNLNHYHSPVWLLRTKPLALRQEQSLANSLRDPRCPLKNKPPRNIWRRRLMNKSQCIIKPPLTLSSLSMPRQQRKPHQ</sequence>
<dbReference type="EMBL" id="JH109152">
    <property type="protein sequence ID" value="EGW21765.1"/>
    <property type="molecule type" value="Genomic_DNA"/>
</dbReference>
<dbReference type="Proteomes" id="UP000004664">
    <property type="component" value="Unassembled WGS sequence"/>
</dbReference>
<dbReference type="AlphaFoldDB" id="G3IVM8"/>
<gene>
    <name evidence="1" type="ORF">Mettu_0546</name>
</gene>